<comment type="similarity">
    <text evidence="1">Belongs to the phosphate acetyltransferase and butyryltransferase family.</text>
</comment>
<organism evidence="5 6">
    <name type="scientific">Acidaminobacter hydrogenoformans DSM 2784</name>
    <dbReference type="NCBI Taxonomy" id="1120920"/>
    <lineage>
        <taxon>Bacteria</taxon>
        <taxon>Bacillati</taxon>
        <taxon>Bacillota</taxon>
        <taxon>Clostridia</taxon>
        <taxon>Peptostreptococcales</taxon>
        <taxon>Acidaminobacteraceae</taxon>
        <taxon>Acidaminobacter</taxon>
    </lineage>
</organism>
<keyword evidence="2 5" id="KW-0808">Transferase</keyword>
<dbReference type="Proteomes" id="UP000199208">
    <property type="component" value="Unassembled WGS sequence"/>
</dbReference>
<evidence type="ECO:0000259" key="4">
    <source>
        <dbReference type="Pfam" id="PF01515"/>
    </source>
</evidence>
<keyword evidence="3" id="KW-0012">Acyltransferase</keyword>
<dbReference type="EMBL" id="FMWL01000003">
    <property type="protein sequence ID" value="SCZ77542.1"/>
    <property type="molecule type" value="Genomic_DNA"/>
</dbReference>
<evidence type="ECO:0000256" key="1">
    <source>
        <dbReference type="ARBA" id="ARBA00005656"/>
    </source>
</evidence>
<gene>
    <name evidence="5" type="ORF">SAMN03080599_00773</name>
</gene>
<dbReference type="OrthoDB" id="9774179at2"/>
<dbReference type="Pfam" id="PF01515">
    <property type="entry name" value="PTA_PTB"/>
    <property type="match status" value="2"/>
</dbReference>
<dbReference type="PIRSF" id="PIRSF000428">
    <property type="entry name" value="P_Ac_trans"/>
    <property type="match status" value="1"/>
</dbReference>
<dbReference type="Gene3D" id="3.40.718.10">
    <property type="entry name" value="Isopropylmalate Dehydrogenase"/>
    <property type="match status" value="1"/>
</dbReference>
<evidence type="ECO:0000256" key="2">
    <source>
        <dbReference type="ARBA" id="ARBA00022679"/>
    </source>
</evidence>
<evidence type="ECO:0000256" key="3">
    <source>
        <dbReference type="ARBA" id="ARBA00023315"/>
    </source>
</evidence>
<sequence>MIKNFDQLLEAAKSQKTMRLAVAAAHDPEVLGAVVKAAQLGLIEPILIGDQQKIAELCGEEHLEICGVEIIDEPELEAAAKVSVQMVREGKADFLMKGLIDTSILLKAVLNREYGLRTDSQLSHVMLYDAPAYHKLLFLTDGGMNIEPTLAEKATILRNALDAARTLGMETVKVACIAAKEKVNDKMPATVDARALQNMSREGDFGEGVIVEGPLAFDLAVSKEAAEIKGFESEIAGDADVLLVPNIEVGNGIGKALTYLANAESAGVIMGAKVPVVLVSRADTAEVKLYSIALGSIIAAGMNPTT</sequence>
<keyword evidence="6" id="KW-1185">Reference proteome</keyword>
<dbReference type="PANTHER" id="PTHR43356">
    <property type="entry name" value="PHOSPHATE ACETYLTRANSFERASE"/>
    <property type="match status" value="1"/>
</dbReference>
<dbReference type="InterPro" id="IPR050500">
    <property type="entry name" value="Phos_Acetyltrans/Butyryltrans"/>
</dbReference>
<dbReference type="AlphaFoldDB" id="A0A1G5RTV8"/>
<dbReference type="STRING" id="1120920.SAMN03080599_00773"/>
<dbReference type="GO" id="GO:0016746">
    <property type="term" value="F:acyltransferase activity"/>
    <property type="evidence" value="ECO:0007669"/>
    <property type="project" value="UniProtKB-KW"/>
</dbReference>
<evidence type="ECO:0000313" key="6">
    <source>
        <dbReference type="Proteomes" id="UP000199208"/>
    </source>
</evidence>
<dbReference type="InterPro" id="IPR012147">
    <property type="entry name" value="P_Ac_Bu_trans"/>
</dbReference>
<feature type="domain" description="Phosphate acetyl/butaryl transferase" evidence="4">
    <location>
        <begin position="79"/>
        <end position="294"/>
    </location>
</feature>
<dbReference type="RefSeq" id="WP_092589583.1">
    <property type="nucleotide sequence ID" value="NZ_FMWL01000003.1"/>
</dbReference>
<evidence type="ECO:0000313" key="5">
    <source>
        <dbReference type="EMBL" id="SCZ77542.1"/>
    </source>
</evidence>
<dbReference type="NCBIfam" id="NF006045">
    <property type="entry name" value="PRK08190.1"/>
    <property type="match status" value="1"/>
</dbReference>
<feature type="domain" description="Phosphate acetyl/butaryl transferase" evidence="4">
    <location>
        <begin position="6"/>
        <end position="78"/>
    </location>
</feature>
<reference evidence="5 6" key="1">
    <citation type="submission" date="2016-10" db="EMBL/GenBank/DDBJ databases">
        <authorList>
            <person name="de Groot N.N."/>
        </authorList>
    </citation>
    <scope>NUCLEOTIDE SEQUENCE [LARGE SCALE GENOMIC DNA]</scope>
    <source>
        <strain evidence="5 6">DSM 2784</strain>
    </source>
</reference>
<name>A0A1G5RTV8_9FIRM</name>
<protein>
    <submittedName>
        <fullName evidence="5">Phosphate butyryltransferase</fullName>
    </submittedName>
</protein>
<accession>A0A1G5RTV8</accession>
<dbReference type="SUPFAM" id="SSF53659">
    <property type="entry name" value="Isocitrate/Isopropylmalate dehydrogenase-like"/>
    <property type="match status" value="1"/>
</dbReference>
<proteinExistence type="inferred from homology"/>
<dbReference type="PANTHER" id="PTHR43356:SF2">
    <property type="entry name" value="PHOSPHATE ACETYLTRANSFERASE"/>
    <property type="match status" value="1"/>
</dbReference>
<dbReference type="InterPro" id="IPR002505">
    <property type="entry name" value="PTA_PTB"/>
</dbReference>